<accession>A0A3S5CJ94</accession>
<organism evidence="2 3">
    <name type="scientific">Protopolystoma xenopodis</name>
    <dbReference type="NCBI Taxonomy" id="117903"/>
    <lineage>
        <taxon>Eukaryota</taxon>
        <taxon>Metazoa</taxon>
        <taxon>Spiralia</taxon>
        <taxon>Lophotrochozoa</taxon>
        <taxon>Platyhelminthes</taxon>
        <taxon>Monogenea</taxon>
        <taxon>Polyopisthocotylea</taxon>
        <taxon>Polystomatidea</taxon>
        <taxon>Polystomatidae</taxon>
        <taxon>Protopolystoma</taxon>
    </lineage>
</organism>
<keyword evidence="3" id="KW-1185">Reference proteome</keyword>
<reference evidence="2" key="1">
    <citation type="submission" date="2018-11" db="EMBL/GenBank/DDBJ databases">
        <authorList>
            <consortium name="Pathogen Informatics"/>
        </authorList>
    </citation>
    <scope>NUCLEOTIDE SEQUENCE</scope>
</reference>
<feature type="region of interest" description="Disordered" evidence="1">
    <location>
        <begin position="188"/>
        <end position="315"/>
    </location>
</feature>
<sequence length="499" mass="56333">MQRLQRLKRLTRQLIQEYRPTAVRLLYSHPSQDLLESTLTPDLSCCQAERPSWLQEVLQSVTAVSPGAGTNLDGLSFGIHNTQLSIGQSIEPDEAPSRPIGRCADLIPTETSLYNFDEIECPTTSCHDICSTSILGDSASILPFPPLQPPIRLSPISSAEVSLKSPPLLSRSDLEDHLPAEFAEALSHRAASSEENTEQEQLEEDEELEEDEAEEEGEEDQEREQEEDDDEEDEGEEEEEEEDREEEEEEEEDEDEDEDVDEDEEEEEEEYEEEDEDGREAEEEDVSREKEEELGDFDNNSQECPSNAVVSDSGFKNHRKNEDSFFQGYLSSDLLLPYFHSKSYKKVIRQPSLLTSKMSLILSDSLPPPIGVTSLVNELETKSSSLSVDAHCSSLIDGHNFCIGIKEQDLCLQVTDIHHKHLTTQFSVDFYPNSSFLSHTKQTFLSHLMCFCPAPCQADRSSSNLTCRGRVLLAIASRDSGVITCAYLDHAIRFWQLKQ</sequence>
<feature type="compositionally biased region" description="Polar residues" evidence="1">
    <location>
        <begin position="298"/>
        <end position="310"/>
    </location>
</feature>
<name>A0A3S5CJ94_9PLAT</name>
<dbReference type="AlphaFoldDB" id="A0A3S5CJ94"/>
<protein>
    <submittedName>
        <fullName evidence="2">Uncharacterized protein</fullName>
    </submittedName>
</protein>
<evidence type="ECO:0000313" key="2">
    <source>
        <dbReference type="EMBL" id="VEL12788.1"/>
    </source>
</evidence>
<comment type="caution">
    <text evidence="2">The sequence shown here is derived from an EMBL/GenBank/DDBJ whole genome shotgun (WGS) entry which is preliminary data.</text>
</comment>
<evidence type="ECO:0000313" key="3">
    <source>
        <dbReference type="Proteomes" id="UP000784294"/>
    </source>
</evidence>
<dbReference type="EMBL" id="CAAALY010015841">
    <property type="protein sequence ID" value="VEL12788.1"/>
    <property type="molecule type" value="Genomic_DNA"/>
</dbReference>
<gene>
    <name evidence="2" type="ORF">PXEA_LOCUS6228</name>
</gene>
<feature type="compositionally biased region" description="Acidic residues" evidence="1">
    <location>
        <begin position="195"/>
        <end position="296"/>
    </location>
</feature>
<proteinExistence type="predicted"/>
<dbReference type="Proteomes" id="UP000784294">
    <property type="component" value="Unassembled WGS sequence"/>
</dbReference>
<evidence type="ECO:0000256" key="1">
    <source>
        <dbReference type="SAM" id="MobiDB-lite"/>
    </source>
</evidence>